<dbReference type="InterPro" id="IPR007627">
    <property type="entry name" value="RNA_pol_sigma70_r2"/>
</dbReference>
<feature type="domain" description="RNA polymerase sigma-70 region 2" evidence="5">
    <location>
        <begin position="27"/>
        <end position="90"/>
    </location>
</feature>
<dbReference type="Pfam" id="PF08281">
    <property type="entry name" value="Sigma70_r4_2"/>
    <property type="match status" value="1"/>
</dbReference>
<comment type="similarity">
    <text evidence="1">Belongs to the sigma-70 factor family. ECF subfamily.</text>
</comment>
<evidence type="ECO:0000259" key="5">
    <source>
        <dbReference type="Pfam" id="PF04542"/>
    </source>
</evidence>
<gene>
    <name evidence="7" type="ORF">QQ020_29475</name>
</gene>
<dbReference type="Gene3D" id="1.10.10.10">
    <property type="entry name" value="Winged helix-like DNA-binding domain superfamily/Winged helix DNA-binding domain"/>
    <property type="match status" value="1"/>
</dbReference>
<dbReference type="NCBIfam" id="TIGR02937">
    <property type="entry name" value="sigma70-ECF"/>
    <property type="match status" value="1"/>
</dbReference>
<proteinExistence type="inferred from homology"/>
<evidence type="ECO:0000313" key="7">
    <source>
        <dbReference type="EMBL" id="MDN5216235.1"/>
    </source>
</evidence>
<keyword evidence="4" id="KW-0804">Transcription</keyword>
<dbReference type="SUPFAM" id="SSF88946">
    <property type="entry name" value="Sigma2 domain of RNA polymerase sigma factors"/>
    <property type="match status" value="1"/>
</dbReference>
<dbReference type="Gene3D" id="1.10.1740.10">
    <property type="match status" value="1"/>
</dbReference>
<keyword evidence="8" id="KW-1185">Reference proteome</keyword>
<dbReference type="RefSeq" id="WP_346761572.1">
    <property type="nucleotide sequence ID" value="NZ_JAUJEB010000008.1"/>
</dbReference>
<protein>
    <submittedName>
        <fullName evidence="7">Sigma-70 family RNA polymerase sigma factor</fullName>
    </submittedName>
</protein>
<dbReference type="SUPFAM" id="SSF88659">
    <property type="entry name" value="Sigma3 and sigma4 domains of RNA polymerase sigma factors"/>
    <property type="match status" value="1"/>
</dbReference>
<keyword evidence="2" id="KW-0805">Transcription regulation</keyword>
<dbReference type="InterPro" id="IPR014284">
    <property type="entry name" value="RNA_pol_sigma-70_dom"/>
</dbReference>
<evidence type="ECO:0000256" key="1">
    <source>
        <dbReference type="ARBA" id="ARBA00010641"/>
    </source>
</evidence>
<organism evidence="7 8">
    <name type="scientific">Agaribacillus aureus</name>
    <dbReference type="NCBI Taxonomy" id="3051825"/>
    <lineage>
        <taxon>Bacteria</taxon>
        <taxon>Pseudomonadati</taxon>
        <taxon>Bacteroidota</taxon>
        <taxon>Cytophagia</taxon>
        <taxon>Cytophagales</taxon>
        <taxon>Splendidivirgaceae</taxon>
        <taxon>Agaribacillus</taxon>
    </lineage>
</organism>
<feature type="domain" description="RNA polymerase sigma factor 70 region 4 type 2" evidence="6">
    <location>
        <begin position="124"/>
        <end position="169"/>
    </location>
</feature>
<dbReference type="PANTHER" id="PTHR43133">
    <property type="entry name" value="RNA POLYMERASE ECF-TYPE SIGMA FACTO"/>
    <property type="match status" value="1"/>
</dbReference>
<comment type="caution">
    <text evidence="7">The sequence shown here is derived from an EMBL/GenBank/DDBJ whole genome shotgun (WGS) entry which is preliminary data.</text>
</comment>
<dbReference type="PANTHER" id="PTHR43133:SF46">
    <property type="entry name" value="RNA POLYMERASE SIGMA-70 FACTOR ECF SUBFAMILY"/>
    <property type="match status" value="1"/>
</dbReference>
<accession>A0ABT8LEM7</accession>
<dbReference type="Proteomes" id="UP001172083">
    <property type="component" value="Unassembled WGS sequence"/>
</dbReference>
<evidence type="ECO:0000256" key="3">
    <source>
        <dbReference type="ARBA" id="ARBA00023082"/>
    </source>
</evidence>
<evidence type="ECO:0000313" key="8">
    <source>
        <dbReference type="Proteomes" id="UP001172083"/>
    </source>
</evidence>
<dbReference type="InterPro" id="IPR013249">
    <property type="entry name" value="RNA_pol_sigma70_r4_t2"/>
</dbReference>
<evidence type="ECO:0000256" key="2">
    <source>
        <dbReference type="ARBA" id="ARBA00023015"/>
    </source>
</evidence>
<dbReference type="EMBL" id="JAUJEB010000008">
    <property type="protein sequence ID" value="MDN5216235.1"/>
    <property type="molecule type" value="Genomic_DNA"/>
</dbReference>
<evidence type="ECO:0000259" key="6">
    <source>
        <dbReference type="Pfam" id="PF08281"/>
    </source>
</evidence>
<dbReference type="Pfam" id="PF04542">
    <property type="entry name" value="Sigma70_r2"/>
    <property type="match status" value="1"/>
</dbReference>
<name>A0ABT8LEM7_9BACT</name>
<dbReference type="InterPro" id="IPR013325">
    <property type="entry name" value="RNA_pol_sigma_r2"/>
</dbReference>
<dbReference type="InterPro" id="IPR039425">
    <property type="entry name" value="RNA_pol_sigma-70-like"/>
</dbReference>
<evidence type="ECO:0000256" key="4">
    <source>
        <dbReference type="ARBA" id="ARBA00023163"/>
    </source>
</evidence>
<keyword evidence="3" id="KW-0731">Sigma factor</keyword>
<dbReference type="InterPro" id="IPR036388">
    <property type="entry name" value="WH-like_DNA-bd_sf"/>
</dbReference>
<dbReference type="InterPro" id="IPR013324">
    <property type="entry name" value="RNA_pol_sigma_r3/r4-like"/>
</dbReference>
<reference evidence="7" key="1">
    <citation type="submission" date="2023-06" db="EMBL/GenBank/DDBJ databases">
        <title>Genomic of Agaribacillus aureum.</title>
        <authorList>
            <person name="Wang G."/>
        </authorList>
    </citation>
    <scope>NUCLEOTIDE SEQUENCE</scope>
    <source>
        <strain evidence="7">BMA12</strain>
    </source>
</reference>
<sequence>MSSSIDINKRITSRLKQGDIDALKEVYSRHWKNIFAIAVSFLKSKEDAEDAVQDIFMRFWQKKDYLNPNADYKPYLFRIARNSLVNVMRSCSAKAIREIADGRHPSSLVTEEVVEFNELSRFAQEAINKLPPKRKLVFDLRRNQGFTKRQIAREMGISITMVERQLKLANTFIKNYLKINADLDVPLALLLISIFLD</sequence>